<dbReference type="Gene3D" id="2.40.160.50">
    <property type="entry name" value="membrane protein fhac: a member of the omp85/tpsb transporter family"/>
    <property type="match status" value="1"/>
</dbReference>
<feature type="domain" description="POTRA" evidence="3">
    <location>
        <begin position="22"/>
        <end position="98"/>
    </location>
</feature>
<protein>
    <recommendedName>
        <fullName evidence="3">POTRA domain-containing protein</fullName>
    </recommendedName>
</protein>
<dbReference type="STRING" id="1563681.BFP71_10460"/>
<evidence type="ECO:0000256" key="2">
    <source>
        <dbReference type="ARBA" id="ARBA00023136"/>
    </source>
</evidence>
<dbReference type="Pfam" id="PF07244">
    <property type="entry name" value="POTRA"/>
    <property type="match status" value="1"/>
</dbReference>
<dbReference type="InterPro" id="IPR010827">
    <property type="entry name" value="BamA/TamA_POTRA"/>
</dbReference>
<comment type="caution">
    <text evidence="4">The sequence shown here is derived from an EMBL/GenBank/DDBJ whole genome shotgun (WGS) entry which is preliminary data.</text>
</comment>
<dbReference type="InterPro" id="IPR034746">
    <property type="entry name" value="POTRA"/>
</dbReference>
<proteinExistence type="predicted"/>
<evidence type="ECO:0000259" key="3">
    <source>
        <dbReference type="PROSITE" id="PS51779"/>
    </source>
</evidence>
<dbReference type="AlphaFoldDB" id="A0A1E5SLF6"/>
<dbReference type="RefSeq" id="WP_069835420.1">
    <property type="nucleotide sequence ID" value="NZ_MDGQ01000005.1"/>
</dbReference>
<dbReference type="Gene3D" id="3.10.20.310">
    <property type="entry name" value="membrane protein fhac"/>
    <property type="match status" value="1"/>
</dbReference>
<dbReference type="GO" id="GO:0019867">
    <property type="term" value="C:outer membrane"/>
    <property type="evidence" value="ECO:0007669"/>
    <property type="project" value="InterPro"/>
</dbReference>
<keyword evidence="2" id="KW-0472">Membrane</keyword>
<dbReference type="Proteomes" id="UP000095552">
    <property type="component" value="Unassembled WGS sequence"/>
</dbReference>
<evidence type="ECO:0000313" key="5">
    <source>
        <dbReference type="Proteomes" id="UP000095552"/>
    </source>
</evidence>
<dbReference type="PROSITE" id="PS51779">
    <property type="entry name" value="POTRA"/>
    <property type="match status" value="1"/>
</dbReference>
<keyword evidence="5" id="KW-1185">Reference proteome</keyword>
<evidence type="ECO:0000313" key="4">
    <source>
        <dbReference type="EMBL" id="OEJ99957.1"/>
    </source>
</evidence>
<sequence length="460" mass="52990">MLAAPSFIYAQGIPELDPESTVQVGKIYITGNNKTRTEIILREVDFKEGEKLKLKDFAQKVLLDQQKLTNTRLFVFVEIVPLFMSDTEVDVLIRLQERWYIFPLPVFKLADRNFTEWWVNQNRDFGRVNYGAQLIHTNLTGRNDKLRVRAQFGFAKQYSLSYSIPYINNAQTIGLGFSTNFTTNKTVGVQSRGHRLEFVESDNVIRRSFGISGTITYRPSFYTRHSVSLGYGRSSVDDLILNLNANYHTDSQNIQKYLRLSYVFGVDKRDYIAYPLTGSNFSFQATKFGLGIANNLDLFTARISYAKYFDLKKGFYLATRTEAFKNFSSDIPYLIRSGFGYRPDFIRGYERFVVESNALISHRSALRLKVLDGVQELSRRSLINQFRTLPYAFYIKVFIDTGYTGNPLPNTENNFFNNQFLGSIGLGVDLVTYYDFVFRLEYSVNKQGNTGLFFNFKAAI</sequence>
<gene>
    <name evidence="4" type="ORF">BFP71_10460</name>
</gene>
<evidence type="ECO:0000256" key="1">
    <source>
        <dbReference type="ARBA" id="ARBA00004370"/>
    </source>
</evidence>
<organism evidence="4 5">
    <name type="scientific">Roseivirga misakiensis</name>
    <dbReference type="NCBI Taxonomy" id="1563681"/>
    <lineage>
        <taxon>Bacteria</taxon>
        <taxon>Pseudomonadati</taxon>
        <taxon>Bacteroidota</taxon>
        <taxon>Cytophagia</taxon>
        <taxon>Cytophagales</taxon>
        <taxon>Roseivirgaceae</taxon>
        <taxon>Roseivirga</taxon>
    </lineage>
</organism>
<reference evidence="4 5" key="1">
    <citation type="submission" date="2016-08" db="EMBL/GenBank/DDBJ databases">
        <title>Draft genome of Fabibacter sp. strain SK-8.</title>
        <authorList>
            <person name="Wong S.-K."/>
            <person name="Hamasaki K."/>
            <person name="Yoshizawa S."/>
        </authorList>
    </citation>
    <scope>NUCLEOTIDE SEQUENCE [LARGE SCALE GENOMIC DNA]</scope>
    <source>
        <strain evidence="4 5">SK-8</strain>
    </source>
</reference>
<dbReference type="EMBL" id="MDGQ01000005">
    <property type="protein sequence ID" value="OEJ99957.1"/>
    <property type="molecule type" value="Genomic_DNA"/>
</dbReference>
<accession>A0A1E5SLF6</accession>
<name>A0A1E5SLF6_9BACT</name>
<comment type="subcellular location">
    <subcellularLocation>
        <location evidence="1">Membrane</location>
    </subcellularLocation>
</comment>